<name>A0A930VAY6_9ACTN</name>
<dbReference type="RefSeq" id="WP_194704810.1">
    <property type="nucleotide sequence ID" value="NZ_JADKPN010000001.1"/>
</dbReference>
<protein>
    <submittedName>
        <fullName evidence="1">Uncharacterized protein</fullName>
    </submittedName>
</protein>
<dbReference type="AlphaFoldDB" id="A0A930VAY6"/>
<proteinExistence type="predicted"/>
<dbReference type="EMBL" id="JADKPN010000001">
    <property type="protein sequence ID" value="MBF4761603.1"/>
    <property type="molecule type" value="Genomic_DNA"/>
</dbReference>
<evidence type="ECO:0000313" key="1">
    <source>
        <dbReference type="EMBL" id="MBF4761603.1"/>
    </source>
</evidence>
<keyword evidence="2" id="KW-1185">Reference proteome</keyword>
<dbReference type="Proteomes" id="UP000640489">
    <property type="component" value="Unassembled WGS sequence"/>
</dbReference>
<organism evidence="1 2">
    <name type="scientific">Nocardioides islandensis</name>
    <dbReference type="NCBI Taxonomy" id="433663"/>
    <lineage>
        <taxon>Bacteria</taxon>
        <taxon>Bacillati</taxon>
        <taxon>Actinomycetota</taxon>
        <taxon>Actinomycetes</taxon>
        <taxon>Propionibacteriales</taxon>
        <taxon>Nocardioidaceae</taxon>
        <taxon>Nocardioides</taxon>
    </lineage>
</organism>
<accession>A0A930VAY6</accession>
<comment type="caution">
    <text evidence="1">The sequence shown here is derived from an EMBL/GenBank/DDBJ whole genome shotgun (WGS) entry which is preliminary data.</text>
</comment>
<reference evidence="1" key="1">
    <citation type="submission" date="2020-11" db="EMBL/GenBank/DDBJ databases">
        <title>Nocardioides sp. nov., isolated from Soil of Cynanchum wilfordii Hemsley rhizosphere.</title>
        <authorList>
            <person name="Lee J.-S."/>
            <person name="Suh M.K."/>
            <person name="Kim J.-S."/>
        </authorList>
    </citation>
    <scope>NUCLEOTIDE SEQUENCE</scope>
    <source>
        <strain evidence="1">KCTC 19275</strain>
    </source>
</reference>
<evidence type="ECO:0000313" key="2">
    <source>
        <dbReference type="Proteomes" id="UP000640489"/>
    </source>
</evidence>
<sequence>MIDRSLRVRDDLVADSASYNMLMTTGLRADLGPAAWGNWTLDPTVEPGMVGVLDPVTGAFELHKYGAIPLDVEVAEDVRPRTWRHQSASVVSVSESGGGFRRERWTFPESHTIVSAGTQYSRRAVVDPVCAAGRHLDLLERYADARGYATPEGIVQGFGVVTATYQAVGVVNLAAHKPHQTFSVEGPDDGVAALVGDIDPYLAGDASYRATSARPSSNVEAFLYPSEPDHAGPGTVAYAFEFLSFDGRTALPGWVGHVPTISVSFRNSGSYVVQCTVTYDTATEADLRKRVQVGCGIPGWVYLPVDATNVRVSCRFWHADDWGPRHDLATVASPMQEWRQGQGAVEIQGWWPGDYEAVWVT</sequence>
<gene>
    <name evidence="1" type="ORF">ISU07_00560</name>
</gene>